<dbReference type="RefSeq" id="WP_323446409.1">
    <property type="nucleotide sequence ID" value="NZ_BSBI01000003.1"/>
</dbReference>
<organism evidence="2 3">
    <name type="scientific">Streptomyces yaizuensis</name>
    <dbReference type="NCBI Taxonomy" id="2989713"/>
    <lineage>
        <taxon>Bacteria</taxon>
        <taxon>Bacillati</taxon>
        <taxon>Actinomycetota</taxon>
        <taxon>Actinomycetes</taxon>
        <taxon>Kitasatosporales</taxon>
        <taxon>Streptomycetaceae</taxon>
        <taxon>Streptomyces</taxon>
    </lineage>
</organism>
<proteinExistence type="predicted"/>
<accession>A0ABQ5NVR4</accession>
<dbReference type="EMBL" id="BSBI01000003">
    <property type="protein sequence ID" value="GLF94310.1"/>
    <property type="molecule type" value="Genomic_DNA"/>
</dbReference>
<gene>
    <name evidence="2" type="ORF">SYYSPA8_08455</name>
</gene>
<feature type="region of interest" description="Disordered" evidence="1">
    <location>
        <begin position="37"/>
        <end position="58"/>
    </location>
</feature>
<protein>
    <submittedName>
        <fullName evidence="2">Uncharacterized protein</fullName>
    </submittedName>
</protein>
<sequence length="74" mass="7896">MTNNSAPEVGTLALDSVTRRVGTVMGHVGPYVQLRPPGGGLEWDASPENVQPADASDRLRKQLAERNANSVRAL</sequence>
<evidence type="ECO:0000256" key="1">
    <source>
        <dbReference type="SAM" id="MobiDB-lite"/>
    </source>
</evidence>
<comment type="caution">
    <text evidence="2">The sequence shown here is derived from an EMBL/GenBank/DDBJ whole genome shotgun (WGS) entry which is preliminary data.</text>
</comment>
<evidence type="ECO:0000313" key="3">
    <source>
        <dbReference type="Proteomes" id="UP001291653"/>
    </source>
</evidence>
<reference evidence="2 3" key="1">
    <citation type="submission" date="2022-10" db="EMBL/GenBank/DDBJ databases">
        <title>Draft genome sequence of Streptomyces sp. YSPA8.</title>
        <authorList>
            <person name="Moriuchi R."/>
            <person name="Dohra H."/>
            <person name="Yamamura H."/>
            <person name="Kodani S."/>
        </authorList>
    </citation>
    <scope>NUCLEOTIDE SEQUENCE [LARGE SCALE GENOMIC DNA]</scope>
    <source>
        <strain evidence="2 3">YSPA8</strain>
    </source>
</reference>
<name>A0ABQ5NVR4_9ACTN</name>
<dbReference type="Proteomes" id="UP001291653">
    <property type="component" value="Unassembled WGS sequence"/>
</dbReference>
<evidence type="ECO:0000313" key="2">
    <source>
        <dbReference type="EMBL" id="GLF94310.1"/>
    </source>
</evidence>
<keyword evidence="3" id="KW-1185">Reference proteome</keyword>